<proteinExistence type="predicted"/>
<reference evidence="1 2" key="1">
    <citation type="journal article" date="2014" name="Genome Announc.">
        <title>Complete Genome Sequence of Amino Acid-Utilizing Eubacterium acidaminophilum al-2 (DSM 3953).</title>
        <authorList>
            <person name="Poehlein A."/>
            <person name="Andreesen J.R."/>
            <person name="Daniel R."/>
        </authorList>
    </citation>
    <scope>NUCLEOTIDE SEQUENCE [LARGE SCALE GENOMIC DNA]</scope>
    <source>
        <strain evidence="1 2">DSM 3953</strain>
        <plasmid evidence="2">Plasmid EAL2_808p</plasmid>
    </source>
</reference>
<protein>
    <submittedName>
        <fullName evidence="1">Uncharacterized protein</fullName>
    </submittedName>
</protein>
<organism evidence="1 2">
    <name type="scientific">Peptoclostridium acidaminophilum DSM 3953</name>
    <dbReference type="NCBI Taxonomy" id="1286171"/>
    <lineage>
        <taxon>Bacteria</taxon>
        <taxon>Bacillati</taxon>
        <taxon>Bacillota</taxon>
        <taxon>Clostridia</taxon>
        <taxon>Peptostreptococcales</taxon>
        <taxon>Peptoclostridiaceae</taxon>
        <taxon>Peptoclostridium</taxon>
    </lineage>
</organism>
<gene>
    <name evidence="1" type="ORF">EAL2_808p02410</name>
</gene>
<evidence type="ECO:0000313" key="2">
    <source>
        <dbReference type="Proteomes" id="UP000019591"/>
    </source>
</evidence>
<geneLocation type="plasmid" evidence="1 2">
    <name>EAL2_808p</name>
</geneLocation>
<name>W8UAC2_PEPAC</name>
<dbReference type="Proteomes" id="UP000019591">
    <property type="component" value="Plasmid EAL2_808p"/>
</dbReference>
<sequence>MKSRTLFIAIILITFGGILAADELGFWKTQSSKVPTVIEEGVSEGLPNPEDIKGSYTFLDIEKAFGIESATLARAFNFETDNPDIIKAMDVKTKYSYLGDDVELGTGSVKMFVSIYTGVSYTSIENLPSTAVTVLKEHGKWNDILEKELSNYIIDVD</sequence>
<keyword evidence="2" id="KW-1185">Reference proteome</keyword>
<dbReference type="PATRIC" id="fig|1286171.3.peg.2418"/>
<dbReference type="KEGG" id="eac:EAL2_808p02410"/>
<dbReference type="RefSeq" id="WP_025436625.1">
    <property type="nucleotide sequence ID" value="NZ_CP007453.1"/>
</dbReference>
<dbReference type="OrthoDB" id="368416at2"/>
<evidence type="ECO:0000313" key="1">
    <source>
        <dbReference type="EMBL" id="AHM57746.1"/>
    </source>
</evidence>
<dbReference type="EMBL" id="CP007453">
    <property type="protein sequence ID" value="AHM57746.1"/>
    <property type="molecule type" value="Genomic_DNA"/>
</dbReference>
<accession>W8UAC2</accession>
<dbReference type="eggNOG" id="COG0348">
    <property type="taxonomic scope" value="Bacteria"/>
</dbReference>
<keyword evidence="1" id="KW-0614">Plasmid</keyword>
<dbReference type="HOGENOM" id="CLU_1624466_0_0_9"/>
<dbReference type="AlphaFoldDB" id="W8UAC2"/>